<evidence type="ECO:0000313" key="2">
    <source>
        <dbReference type="Proteomes" id="UP000318416"/>
    </source>
</evidence>
<organism evidence="1 2">
    <name type="scientific">Kitasatospora atroaurantiaca</name>
    <dbReference type="NCBI Taxonomy" id="285545"/>
    <lineage>
        <taxon>Bacteria</taxon>
        <taxon>Bacillati</taxon>
        <taxon>Actinomycetota</taxon>
        <taxon>Actinomycetes</taxon>
        <taxon>Kitasatosporales</taxon>
        <taxon>Streptomycetaceae</taxon>
        <taxon>Kitasatospora</taxon>
    </lineage>
</organism>
<reference evidence="1 2" key="1">
    <citation type="submission" date="2019-06" db="EMBL/GenBank/DDBJ databases">
        <title>Sequencing the genomes of 1000 actinobacteria strains.</title>
        <authorList>
            <person name="Klenk H.-P."/>
        </authorList>
    </citation>
    <scope>NUCLEOTIDE SEQUENCE [LARGE SCALE GENOMIC DNA]</scope>
    <source>
        <strain evidence="1 2">DSM 41649</strain>
    </source>
</reference>
<proteinExistence type="predicted"/>
<dbReference type="AlphaFoldDB" id="A0A561END7"/>
<dbReference type="EMBL" id="VIVR01000001">
    <property type="protein sequence ID" value="TWE17120.1"/>
    <property type="molecule type" value="Genomic_DNA"/>
</dbReference>
<dbReference type="RefSeq" id="WP_246192604.1">
    <property type="nucleotide sequence ID" value="NZ_BAAABR010000089.1"/>
</dbReference>
<gene>
    <name evidence="1" type="ORF">FB465_2125</name>
</gene>
<sequence>MTRLTVPTTTVQPMRLSQLRSAPAPAVQEPAATRALLAHVRTTLMPAPRGGGSAMAEEIVRVRVLLVVGDQAEIVADVEDPAAPERYPAAVIAEAVGVSVADLPGRRLLAEVGRDDRLSGWRLA</sequence>
<keyword evidence="2" id="KW-1185">Reference proteome</keyword>
<protein>
    <submittedName>
        <fullName evidence="1">Uncharacterized protein</fullName>
    </submittedName>
</protein>
<evidence type="ECO:0000313" key="1">
    <source>
        <dbReference type="EMBL" id="TWE17120.1"/>
    </source>
</evidence>
<accession>A0A561END7</accession>
<dbReference type="Proteomes" id="UP000318416">
    <property type="component" value="Unassembled WGS sequence"/>
</dbReference>
<comment type="caution">
    <text evidence="1">The sequence shown here is derived from an EMBL/GenBank/DDBJ whole genome shotgun (WGS) entry which is preliminary data.</text>
</comment>
<name>A0A561END7_9ACTN</name>